<organism evidence="2 3">
    <name type="scientific">Azotobacter beijerinckii</name>
    <dbReference type="NCBI Taxonomy" id="170623"/>
    <lineage>
        <taxon>Bacteria</taxon>
        <taxon>Pseudomonadati</taxon>
        <taxon>Pseudomonadota</taxon>
        <taxon>Gammaproteobacteria</taxon>
        <taxon>Pseudomonadales</taxon>
        <taxon>Pseudomonadaceae</taxon>
        <taxon>Azotobacter</taxon>
    </lineage>
</organism>
<evidence type="ECO:0000313" key="3">
    <source>
        <dbReference type="Proteomes" id="UP000199005"/>
    </source>
</evidence>
<dbReference type="AlphaFoldDB" id="A0A1H6Z001"/>
<protein>
    <submittedName>
        <fullName evidence="2">Uncharacterized protein</fullName>
    </submittedName>
</protein>
<dbReference type="RefSeq" id="WP_139211352.1">
    <property type="nucleotide sequence ID" value="NZ_FNYO01000115.1"/>
</dbReference>
<feature type="region of interest" description="Disordered" evidence="1">
    <location>
        <begin position="189"/>
        <end position="210"/>
    </location>
</feature>
<evidence type="ECO:0000313" key="2">
    <source>
        <dbReference type="EMBL" id="SEJ45986.1"/>
    </source>
</evidence>
<dbReference type="EMBL" id="FNYO01000115">
    <property type="protein sequence ID" value="SEJ45986.1"/>
    <property type="molecule type" value="Genomic_DNA"/>
</dbReference>
<sequence length="210" mass="22850">METTWTLNECRSAVSKVGIEMAILRQGSIPVALGLNNVKPELIAGTGETTRTRPYVLVNALEAFTQVDGVATSHVATVSITAYGEADARSHGRKALPVVRYHRCHAATPEAFAEVLECLSSEIERAMELCPQIDALYADAEARTAIISERRADCATRGGTKPRALPLASKRWPIPRFWTHTAWPTVTSRIPSTSPSTLSEWVSPLPASNR</sequence>
<gene>
    <name evidence="2" type="ORF">SAMN04244579_04473</name>
</gene>
<proteinExistence type="predicted"/>
<reference evidence="2 3" key="1">
    <citation type="submission" date="2016-10" db="EMBL/GenBank/DDBJ databases">
        <authorList>
            <person name="de Groot N.N."/>
        </authorList>
    </citation>
    <scope>NUCLEOTIDE SEQUENCE [LARGE SCALE GENOMIC DNA]</scope>
    <source>
        <strain evidence="2 3">DSM 1041</strain>
    </source>
</reference>
<name>A0A1H6Z001_9GAMM</name>
<evidence type="ECO:0000256" key="1">
    <source>
        <dbReference type="SAM" id="MobiDB-lite"/>
    </source>
</evidence>
<dbReference type="Proteomes" id="UP000199005">
    <property type="component" value="Unassembled WGS sequence"/>
</dbReference>
<accession>A0A1H6Z001</accession>